<dbReference type="Gene3D" id="3.30.70.270">
    <property type="match status" value="1"/>
</dbReference>
<feature type="transmembrane region" description="Helical" evidence="14">
    <location>
        <begin position="289"/>
        <end position="312"/>
    </location>
</feature>
<dbReference type="CDD" id="cd12914">
    <property type="entry name" value="PDC1_DGC_like"/>
    <property type="match status" value="1"/>
</dbReference>
<dbReference type="InterPro" id="IPR036097">
    <property type="entry name" value="HisK_dim/P_sf"/>
</dbReference>
<keyword evidence="6 13" id="KW-0597">Phosphoprotein</keyword>
<dbReference type="SMART" id="SM00448">
    <property type="entry name" value="REC"/>
    <property type="match status" value="3"/>
</dbReference>
<dbReference type="Gene3D" id="1.10.287.130">
    <property type="match status" value="1"/>
</dbReference>
<evidence type="ECO:0000256" key="12">
    <source>
        <dbReference type="ARBA" id="ARBA00023136"/>
    </source>
</evidence>
<evidence type="ECO:0000256" key="2">
    <source>
        <dbReference type="ARBA" id="ARBA00001946"/>
    </source>
</evidence>
<dbReference type="PANTHER" id="PTHR45339">
    <property type="entry name" value="HYBRID SIGNAL TRANSDUCTION HISTIDINE KINASE J"/>
    <property type="match status" value="1"/>
</dbReference>
<evidence type="ECO:0000256" key="5">
    <source>
        <dbReference type="ARBA" id="ARBA00022475"/>
    </source>
</evidence>
<evidence type="ECO:0000256" key="10">
    <source>
        <dbReference type="ARBA" id="ARBA00022989"/>
    </source>
</evidence>
<dbReference type="SUPFAM" id="SSF55874">
    <property type="entry name" value="ATPase domain of HSP90 chaperone/DNA topoisomerase II/histidine kinase"/>
    <property type="match status" value="1"/>
</dbReference>
<dbReference type="SMART" id="SM00388">
    <property type="entry name" value="HisKA"/>
    <property type="match status" value="1"/>
</dbReference>
<dbReference type="InterPro" id="IPR005467">
    <property type="entry name" value="His_kinase_dom"/>
</dbReference>
<dbReference type="InterPro" id="IPR000160">
    <property type="entry name" value="GGDEF_dom"/>
</dbReference>
<comment type="cofactor">
    <cofactor evidence="2">
        <name>Mg(2+)</name>
        <dbReference type="ChEBI" id="CHEBI:18420"/>
    </cofactor>
</comment>
<evidence type="ECO:0000256" key="6">
    <source>
        <dbReference type="ARBA" id="ARBA00022553"/>
    </source>
</evidence>
<feature type="modified residue" description="4-aspartylphosphate" evidence="13">
    <location>
        <position position="684"/>
    </location>
</feature>
<dbReference type="Gene3D" id="3.30.565.10">
    <property type="entry name" value="Histidine kinase-like ATPase, C-terminal domain"/>
    <property type="match status" value="1"/>
</dbReference>
<feature type="domain" description="Response regulatory" evidence="16">
    <location>
        <begin position="773"/>
        <end position="887"/>
    </location>
</feature>
<dbReference type="Proteomes" id="UP000186895">
    <property type="component" value="Unassembled WGS sequence"/>
</dbReference>
<organism evidence="19 20">
    <name type="scientific">Marinobacterium stanieri</name>
    <dbReference type="NCBI Taxonomy" id="49186"/>
    <lineage>
        <taxon>Bacteria</taxon>
        <taxon>Pseudomonadati</taxon>
        <taxon>Pseudomonadota</taxon>
        <taxon>Gammaproteobacteria</taxon>
        <taxon>Oceanospirillales</taxon>
        <taxon>Oceanospirillaceae</taxon>
        <taxon>Marinobacterium</taxon>
    </lineage>
</organism>
<evidence type="ECO:0000256" key="7">
    <source>
        <dbReference type="ARBA" id="ARBA00022679"/>
    </source>
</evidence>
<feature type="domain" description="Response regulatory" evidence="16">
    <location>
        <begin position="915"/>
        <end position="1031"/>
    </location>
</feature>
<comment type="catalytic activity">
    <reaction evidence="1">
        <text>ATP + protein L-histidine = ADP + protein N-phospho-L-histidine.</text>
        <dbReference type="EC" id="2.7.13.3"/>
    </reaction>
</comment>
<evidence type="ECO:0000256" key="3">
    <source>
        <dbReference type="ARBA" id="ARBA00004651"/>
    </source>
</evidence>
<dbReference type="CDD" id="cd00082">
    <property type="entry name" value="HisKA"/>
    <property type="match status" value="1"/>
</dbReference>
<protein>
    <recommendedName>
        <fullName evidence="4">histidine kinase</fullName>
        <ecNumber evidence="4">2.7.13.3</ecNumber>
    </recommendedName>
</protein>
<keyword evidence="7" id="KW-0808">Transferase</keyword>
<dbReference type="SUPFAM" id="SSF103190">
    <property type="entry name" value="Sensory domain-like"/>
    <property type="match status" value="1"/>
</dbReference>
<evidence type="ECO:0000256" key="13">
    <source>
        <dbReference type="PROSITE-ProRule" id="PRU00169"/>
    </source>
</evidence>
<dbReference type="SUPFAM" id="SSF52172">
    <property type="entry name" value="CheY-like"/>
    <property type="match status" value="3"/>
</dbReference>
<keyword evidence="20" id="KW-1185">Reference proteome</keyword>
<feature type="domain" description="GGDEF" evidence="18">
    <location>
        <begin position="1074"/>
        <end position="1211"/>
    </location>
</feature>
<dbReference type="PROSITE" id="PS50109">
    <property type="entry name" value="HIS_KIN"/>
    <property type="match status" value="1"/>
</dbReference>
<dbReference type="PROSITE" id="PS50887">
    <property type="entry name" value="GGDEF"/>
    <property type="match status" value="1"/>
</dbReference>
<dbReference type="InterPro" id="IPR004358">
    <property type="entry name" value="Sig_transdc_His_kin-like_C"/>
</dbReference>
<proteinExistence type="predicted"/>
<gene>
    <name evidence="19" type="ORF">SAMN05421647_107185</name>
</gene>
<dbReference type="InterPro" id="IPR001789">
    <property type="entry name" value="Sig_transdc_resp-reg_receiver"/>
</dbReference>
<dbReference type="InterPro" id="IPR029151">
    <property type="entry name" value="Sensor-like_sf"/>
</dbReference>
<feature type="domain" description="Response regulatory" evidence="16">
    <location>
        <begin position="630"/>
        <end position="754"/>
    </location>
</feature>
<keyword evidence="9" id="KW-0418">Kinase</keyword>
<evidence type="ECO:0000259" key="17">
    <source>
        <dbReference type="PROSITE" id="PS50885"/>
    </source>
</evidence>
<reference evidence="19 20" key="1">
    <citation type="submission" date="2017-01" db="EMBL/GenBank/DDBJ databases">
        <authorList>
            <person name="Mah S.A."/>
            <person name="Swanson W.J."/>
            <person name="Moy G.W."/>
            <person name="Vacquier V.D."/>
        </authorList>
    </citation>
    <scope>NUCLEOTIDE SEQUENCE [LARGE SCALE GENOMIC DNA]</scope>
    <source>
        <strain evidence="19 20">DSM 7027</strain>
    </source>
</reference>
<keyword evidence="12 14" id="KW-0472">Membrane</keyword>
<dbReference type="Pfam" id="PF00072">
    <property type="entry name" value="Response_reg"/>
    <property type="match status" value="3"/>
</dbReference>
<dbReference type="CDD" id="cd19920">
    <property type="entry name" value="REC_PA4781-like"/>
    <property type="match status" value="1"/>
</dbReference>
<dbReference type="Pfam" id="PF00990">
    <property type="entry name" value="GGDEF"/>
    <property type="match status" value="1"/>
</dbReference>
<evidence type="ECO:0000259" key="18">
    <source>
        <dbReference type="PROSITE" id="PS50887"/>
    </source>
</evidence>
<dbReference type="Pfam" id="PF02518">
    <property type="entry name" value="HATPase_c"/>
    <property type="match status" value="1"/>
</dbReference>
<feature type="domain" description="Histidine kinase" evidence="15">
    <location>
        <begin position="389"/>
        <end position="611"/>
    </location>
</feature>
<keyword evidence="11" id="KW-0902">Two-component regulatory system</keyword>
<dbReference type="Gene3D" id="6.10.340.10">
    <property type="match status" value="1"/>
</dbReference>
<dbReference type="InterPro" id="IPR003660">
    <property type="entry name" value="HAMP_dom"/>
</dbReference>
<dbReference type="InterPro" id="IPR036890">
    <property type="entry name" value="HATPase_C_sf"/>
</dbReference>
<evidence type="ECO:0000256" key="9">
    <source>
        <dbReference type="ARBA" id="ARBA00022777"/>
    </source>
</evidence>
<dbReference type="SUPFAM" id="SSF55073">
    <property type="entry name" value="Nucleotide cyclase"/>
    <property type="match status" value="1"/>
</dbReference>
<accession>A0A1N6US70</accession>
<evidence type="ECO:0000256" key="1">
    <source>
        <dbReference type="ARBA" id="ARBA00000085"/>
    </source>
</evidence>
<evidence type="ECO:0000256" key="11">
    <source>
        <dbReference type="ARBA" id="ARBA00023012"/>
    </source>
</evidence>
<dbReference type="Pfam" id="PF00512">
    <property type="entry name" value="HisKA"/>
    <property type="match status" value="1"/>
</dbReference>
<dbReference type="SMART" id="SM00267">
    <property type="entry name" value="GGDEF"/>
    <property type="match status" value="1"/>
</dbReference>
<name>A0A1N6US70_9GAMM</name>
<evidence type="ECO:0000256" key="8">
    <source>
        <dbReference type="ARBA" id="ARBA00022692"/>
    </source>
</evidence>
<dbReference type="Gene3D" id="3.40.50.2300">
    <property type="match status" value="3"/>
</dbReference>
<dbReference type="EC" id="2.7.13.3" evidence="4"/>
<dbReference type="InterPro" id="IPR003594">
    <property type="entry name" value="HATPase_dom"/>
</dbReference>
<comment type="subcellular location">
    <subcellularLocation>
        <location evidence="3">Cell membrane</location>
        <topology evidence="3">Multi-pass membrane protein</topology>
    </subcellularLocation>
</comment>
<evidence type="ECO:0000313" key="20">
    <source>
        <dbReference type="Proteomes" id="UP000186895"/>
    </source>
</evidence>
<dbReference type="RefSeq" id="WP_083703110.1">
    <property type="nucleotide sequence ID" value="NZ_FTMN01000007.1"/>
</dbReference>
<feature type="modified residue" description="4-aspartylphosphate" evidence="13">
    <location>
        <position position="822"/>
    </location>
</feature>
<dbReference type="Pfam" id="PF02743">
    <property type="entry name" value="dCache_1"/>
    <property type="match status" value="1"/>
</dbReference>
<keyword evidence="5" id="KW-1003">Cell membrane</keyword>
<dbReference type="SUPFAM" id="SSF47384">
    <property type="entry name" value="Homodimeric domain of signal transducing histidine kinase"/>
    <property type="match status" value="1"/>
</dbReference>
<feature type="domain" description="HAMP" evidence="17">
    <location>
        <begin position="313"/>
        <end position="367"/>
    </location>
</feature>
<evidence type="ECO:0000256" key="14">
    <source>
        <dbReference type="SAM" id="Phobius"/>
    </source>
</evidence>
<dbReference type="PROSITE" id="PS50885">
    <property type="entry name" value="HAMP"/>
    <property type="match status" value="1"/>
</dbReference>
<dbReference type="EMBL" id="FTMN01000007">
    <property type="protein sequence ID" value="SIQ68342.1"/>
    <property type="molecule type" value="Genomic_DNA"/>
</dbReference>
<dbReference type="PANTHER" id="PTHR45339:SF1">
    <property type="entry name" value="HYBRID SIGNAL TRANSDUCTION HISTIDINE KINASE J"/>
    <property type="match status" value="1"/>
</dbReference>
<evidence type="ECO:0000259" key="16">
    <source>
        <dbReference type="PROSITE" id="PS50110"/>
    </source>
</evidence>
<feature type="modified residue" description="4-aspartylphosphate" evidence="13">
    <location>
        <position position="964"/>
    </location>
</feature>
<dbReference type="NCBIfam" id="TIGR00254">
    <property type="entry name" value="GGDEF"/>
    <property type="match status" value="1"/>
</dbReference>
<dbReference type="PROSITE" id="PS50110">
    <property type="entry name" value="RESPONSE_REGULATORY"/>
    <property type="match status" value="3"/>
</dbReference>
<dbReference type="STRING" id="49186.SAMN05421647_107185"/>
<evidence type="ECO:0000313" key="19">
    <source>
        <dbReference type="EMBL" id="SIQ68342.1"/>
    </source>
</evidence>
<dbReference type="SMART" id="SM00387">
    <property type="entry name" value="HATPase_c"/>
    <property type="match status" value="1"/>
</dbReference>
<dbReference type="InterPro" id="IPR043128">
    <property type="entry name" value="Rev_trsase/Diguanyl_cyclase"/>
</dbReference>
<dbReference type="GO" id="GO:0000155">
    <property type="term" value="F:phosphorelay sensor kinase activity"/>
    <property type="evidence" value="ECO:0007669"/>
    <property type="project" value="InterPro"/>
</dbReference>
<sequence length="1211" mass="133384">MMKQLFQHRSLLGRLLWFSLLMLALVAVLIGALVNFVVSQDSLEKAIQQQATWNEIAVRQIDDALNERVTRLEQLAELLVDEDGLKTGPEIQSILDSSLWLHGAFNSGLMVVDRNGRAIFDSPTLKGRVGLQLDDRAYFQITRDTGKSYISEPLFGRVTGAPFFLISAPMYDRKGTFLGIVTGNTLLLEDTVLTAVSKLDVSEYDNIHIFDAEHGLIVASSNPSIVMKPLSNVAEIDVVQQVVTGTKEGRAIAFGGKDVFFSASRLQTTGWIALNTTPVDSWLNTSESLVWQITIVSFLSLGAVGLIAFVFIRKQLKPLSDAVGELKGIDTAALDGAKALTVQSNDEVGQLVRAFNQVLSQLDSQKGLLVSAREQAEYANEAKTRFLANMSHEIRTPLNAVITLAGIELEKTEDAEGRVRLRKIQRSGEELLTIIEQIISYIELEKGDIESVQNAFEIEALCADLGRQFGAAASEKGLELLISLDADVPTWVVGDKRHLGQVLGHILHNAIKFTREGSVLLRVSKEEADDDQVQLLFGVKDTGVGMSHEDSEQLFEAFGQIDDSHTRAVGGAGMGLALSQRLVYLMGGDRIQLSSEPGQGSLFEFSLSMKPVHKEQSKVETSKPFDDKCTVLIVDDQDLSRQLLEEILSEWKIDTDQANSGEKAVAHVKNALKQGKMYDAILMDWDMPGMDGLSALRIIDSLYTEHSNPEVAPAMLMVSAHDLSSLGYKPDDQYAFLHKPVTRSNLFDALNELPYFRAIGAAPKNNVSKSDSLVLVVDDNKTNREVVEALLNSFGVPHRLAESGREALKLVREEAFDLVFMDIQMPEMDGYETTEQLLKIRPNTPVVALTAASLEKDRKEAEDAGMVGFLTKPLNREAFQAVLENYVTLTPLTESTSLHSVQTGGDSALISDETRILLVDDEPINLKTLAGGLSAEYRLQLANNGEKAIQLAKSDPQPDLILLDIMMPGMDGYDVCRFLKGDPETRDIPIIFVSGLNQSDEETKGLNLGAVDYITKPYEMSVVKARIKKQLEAHQKNELLEKMSYLDALTHVANRRQLDTTLQKEVGRAQRTQGRLGLIILDIDFFKPYNDNYGHGQGDECLKLVAQKLQQLVNRPGDLFARYGGEEFVVLLPETDKEGVSKLAEDMRSAIEDLAIQHDYSAISDHITISLGGVSKRPVSSDSAATLLKEADEALYSAKHEGRNRSVISGD</sequence>
<dbReference type="InterPro" id="IPR003661">
    <property type="entry name" value="HisK_dim/P_dom"/>
</dbReference>
<dbReference type="FunFam" id="3.30.70.270:FF:000001">
    <property type="entry name" value="Diguanylate cyclase domain protein"/>
    <property type="match status" value="1"/>
</dbReference>
<evidence type="ECO:0000256" key="4">
    <source>
        <dbReference type="ARBA" id="ARBA00012438"/>
    </source>
</evidence>
<dbReference type="InterPro" id="IPR029787">
    <property type="entry name" value="Nucleotide_cyclase"/>
</dbReference>
<keyword evidence="10 14" id="KW-1133">Transmembrane helix</keyword>
<dbReference type="CDD" id="cd16922">
    <property type="entry name" value="HATPase_EvgS-ArcB-TorS-like"/>
    <property type="match status" value="1"/>
</dbReference>
<dbReference type="AlphaFoldDB" id="A0A1N6US70"/>
<dbReference type="GO" id="GO:0005886">
    <property type="term" value="C:plasma membrane"/>
    <property type="evidence" value="ECO:0007669"/>
    <property type="project" value="UniProtKB-SubCell"/>
</dbReference>
<dbReference type="InterPro" id="IPR033479">
    <property type="entry name" value="dCache_1"/>
</dbReference>
<dbReference type="CDD" id="cd01949">
    <property type="entry name" value="GGDEF"/>
    <property type="match status" value="1"/>
</dbReference>
<dbReference type="CDD" id="cd06225">
    <property type="entry name" value="HAMP"/>
    <property type="match status" value="1"/>
</dbReference>
<dbReference type="InterPro" id="IPR011006">
    <property type="entry name" value="CheY-like_superfamily"/>
</dbReference>
<dbReference type="Gene3D" id="3.30.450.20">
    <property type="entry name" value="PAS domain"/>
    <property type="match status" value="1"/>
</dbReference>
<evidence type="ECO:0000259" key="15">
    <source>
        <dbReference type="PROSITE" id="PS50109"/>
    </source>
</evidence>
<dbReference type="PRINTS" id="PR00344">
    <property type="entry name" value="BCTRLSENSOR"/>
</dbReference>
<dbReference type="FunFam" id="3.30.565.10:FF:000010">
    <property type="entry name" value="Sensor histidine kinase RcsC"/>
    <property type="match status" value="1"/>
</dbReference>
<keyword evidence="8 14" id="KW-0812">Transmembrane</keyword>
<dbReference type="CDD" id="cd17546">
    <property type="entry name" value="REC_hyHK_CKI1_RcsC-like"/>
    <property type="match status" value="2"/>
</dbReference>